<evidence type="ECO:0000256" key="2">
    <source>
        <dbReference type="ARBA" id="ARBA00022801"/>
    </source>
</evidence>
<comment type="caution">
    <text evidence="6">The sequence shown here is derived from an EMBL/GenBank/DDBJ whole genome shotgun (WGS) entry which is preliminary data.</text>
</comment>
<dbReference type="GO" id="GO:0004252">
    <property type="term" value="F:serine-type endopeptidase activity"/>
    <property type="evidence" value="ECO:0007669"/>
    <property type="project" value="InterPro"/>
</dbReference>
<feature type="domain" description="P/Homo B" evidence="5">
    <location>
        <begin position="770"/>
        <end position="943"/>
    </location>
</feature>
<reference evidence="6 7" key="1">
    <citation type="submission" date="2020-02" db="EMBL/GenBank/DDBJ databases">
        <title>Draft genome sequence of Limisphaera ngatamarikiensis NGM72.4T, a thermophilic Verrucomicrobia grouped in subdivision 3.</title>
        <authorList>
            <person name="Carere C.R."/>
            <person name="Steen J."/>
            <person name="Hugenholtz P."/>
            <person name="Stott M.B."/>
        </authorList>
    </citation>
    <scope>NUCLEOTIDE SEQUENCE [LARGE SCALE GENOMIC DNA]</scope>
    <source>
        <strain evidence="6 7">NGM72.4</strain>
    </source>
</reference>
<feature type="domain" description="Peptidase M12B" evidence="4">
    <location>
        <begin position="211"/>
        <end position="397"/>
    </location>
</feature>
<organism evidence="6 7">
    <name type="scientific">Limisphaera ngatamarikiensis</name>
    <dbReference type="NCBI Taxonomy" id="1324935"/>
    <lineage>
        <taxon>Bacteria</taxon>
        <taxon>Pseudomonadati</taxon>
        <taxon>Verrucomicrobiota</taxon>
        <taxon>Verrucomicrobiia</taxon>
        <taxon>Limisphaerales</taxon>
        <taxon>Limisphaeraceae</taxon>
        <taxon>Limisphaera</taxon>
    </lineage>
</organism>
<evidence type="ECO:0000313" key="6">
    <source>
        <dbReference type="EMBL" id="NGO37977.1"/>
    </source>
</evidence>
<keyword evidence="2" id="KW-0378">Hydrolase</keyword>
<name>A0A6M1RKH6_9BACT</name>
<dbReference type="RefSeq" id="WP_165105248.1">
    <property type="nucleotide sequence ID" value="NZ_JAAKYA010000006.1"/>
</dbReference>
<dbReference type="Pfam" id="PF13583">
    <property type="entry name" value="Reprolysin_4"/>
    <property type="match status" value="1"/>
</dbReference>
<keyword evidence="3" id="KW-0732">Signal</keyword>
<dbReference type="SUPFAM" id="SSF55486">
    <property type="entry name" value="Metalloproteases ('zincins'), catalytic domain"/>
    <property type="match status" value="1"/>
</dbReference>
<evidence type="ECO:0000259" key="4">
    <source>
        <dbReference type="PROSITE" id="PS50215"/>
    </source>
</evidence>
<dbReference type="InterPro" id="IPR024079">
    <property type="entry name" value="MetalloPept_cat_dom_sf"/>
</dbReference>
<dbReference type="AlphaFoldDB" id="A0A6M1RKH6"/>
<evidence type="ECO:0000256" key="1">
    <source>
        <dbReference type="ARBA" id="ARBA00022670"/>
    </source>
</evidence>
<dbReference type="Gene3D" id="3.40.390.10">
    <property type="entry name" value="Collagenase (Catalytic Domain)"/>
    <property type="match status" value="1"/>
</dbReference>
<dbReference type="InterPro" id="IPR008979">
    <property type="entry name" value="Galactose-bd-like_sf"/>
</dbReference>
<dbReference type="PROSITE" id="PS50215">
    <property type="entry name" value="ADAM_MEPRO"/>
    <property type="match status" value="1"/>
</dbReference>
<accession>A0A6M1RKH6</accession>
<dbReference type="InterPro" id="IPR013783">
    <property type="entry name" value="Ig-like_fold"/>
</dbReference>
<evidence type="ECO:0008006" key="8">
    <source>
        <dbReference type="Google" id="ProtNLM"/>
    </source>
</evidence>
<gene>
    <name evidence="6" type="ORF">G4L39_01000</name>
</gene>
<dbReference type="Gene3D" id="2.60.40.10">
    <property type="entry name" value="Immunoglobulins"/>
    <property type="match status" value="1"/>
</dbReference>
<evidence type="ECO:0000259" key="5">
    <source>
        <dbReference type="PROSITE" id="PS51829"/>
    </source>
</evidence>
<dbReference type="SUPFAM" id="SSF49785">
    <property type="entry name" value="Galactose-binding domain-like"/>
    <property type="match status" value="1"/>
</dbReference>
<dbReference type="InterPro" id="IPR001590">
    <property type="entry name" value="Peptidase_M12B"/>
</dbReference>
<dbReference type="EMBL" id="JAAKYA010000006">
    <property type="protein sequence ID" value="NGO37977.1"/>
    <property type="molecule type" value="Genomic_DNA"/>
</dbReference>
<evidence type="ECO:0000313" key="7">
    <source>
        <dbReference type="Proteomes" id="UP000477311"/>
    </source>
</evidence>
<keyword evidence="1" id="KW-0645">Protease</keyword>
<dbReference type="InterPro" id="IPR002884">
    <property type="entry name" value="P_dom"/>
</dbReference>
<evidence type="ECO:0000256" key="3">
    <source>
        <dbReference type="SAM" id="SignalP"/>
    </source>
</evidence>
<protein>
    <recommendedName>
        <fullName evidence="8">P/Homo B domain-containing protein</fullName>
    </recommendedName>
</protein>
<dbReference type="Gene3D" id="2.60.120.260">
    <property type="entry name" value="Galactose-binding domain-like"/>
    <property type="match status" value="1"/>
</dbReference>
<dbReference type="PROSITE" id="PS51829">
    <property type="entry name" value="P_HOMO_B"/>
    <property type="match status" value="1"/>
</dbReference>
<keyword evidence="7" id="KW-1185">Reference proteome</keyword>
<feature type="signal peptide" evidence="3">
    <location>
        <begin position="1"/>
        <end position="23"/>
    </location>
</feature>
<dbReference type="GO" id="GO:0006508">
    <property type="term" value="P:proteolysis"/>
    <property type="evidence" value="ECO:0007669"/>
    <property type="project" value="UniProtKB-KW"/>
</dbReference>
<dbReference type="Proteomes" id="UP000477311">
    <property type="component" value="Unassembled WGS sequence"/>
</dbReference>
<sequence>MNPRGWYAVALCALLTGPGVGRAALPPIPPGEGNGSWRARPDVPLTVPDEPMVIESGDGMVWELDFPEWVAQVVRVPLEGETGGVKSPVSIPLPQADGTVVRVWCWESPVMEPGLQARYPELRTFVFSGVKDPGLRGRLSWTPQGLHGRWRTPRGWSVLEPHPMGGGTFYRAYDLLAVQPVGVTWRCETAGGPLVAAGGSSRPSSAGDVLRVYRLALAGTGEWTAAHGGTVKSGLAAMVILVNQLNAIYEAEVSIRFVLVSQNDRLVYTNAATDPYSGTDAAALLDQNQANLDAVIGDANYDVGHVLSRASGGLASLGVVCRSGLKARGQTGVGNSNDALFTDYVAHELGHQFGATHTFNGVRGTCGSNRHGETAYEPGSGSTLMAYAGNCAGDNVQMRSDWYFHAASLDQILGGVTDGSGSWCGVGLVTGNRPPVVRTAPAVMIPRGTPFVLSAEGTDPDGDPLTFCWEQMDLGPAATLDATDTSQGPLFRSVRPGTNAARIFPSLDALLQNQTNLSEKLPQAGRALRFRVTARDGRGGVGGAETEVTVVGNAGPFRVMFPNGGESLSNAVPVRWDVAGTDQAPLSISHVNLWLSTNNGRTFPHPLVLNTPNDGLEVVVLPPVQTTLARVRVEAVGQPFFDVSDGSFTLLPATPMPSVVLWSVRVAGESCQPTNGVVDPGETVTLAVTLQNQSPTSTSNLVATLLPGGGVTSPGAPQVYGVLGGGQSATRYFTFTAAGRCGDPLEVRWELQDGVRPLGVVSRGLTLGMVQTQTVTRVNPTLIRIPAEGTAGPASVFPSTVVVSGMTGRLARVRVVLTGLNHGFGGDLDVVLVGPQGPPVWLMSDAGNGTNVSGTLTFDDLASSGLPAEGAIRTGTNRPTAYDPDSDPVTVVVGPGPYSFALSALNGLDPNGTWSLYVWDDAPGDVGELTYGWRLELTTTQQVCCGWVEPLPPELDAIPDQVTDEDVPLLGIPVGVRDPDTDLAQVRVWAYAEDVHLVSPAGLVVRGEGAVRWLDVYPEPDAFGATWVRVVAEDGQSSTTNSFLLTVRPVNDPPVWDGPAEIRVHAGMTVVWTNRARDVETPPERLRFVLVGSVPAGMSLDPVTGVVTWSTSDAQSGEVVEVQVRVEDDGDPPASVTGNVRVLVLPRPMVTARLGMAGVLRLEWEAIPGCRYVVEFKERLDDPGWTALGPAVAASGTRLHLLESLSERSRFYRVRVAPVE</sequence>
<feature type="chain" id="PRO_5026816761" description="P/Homo B domain-containing protein" evidence="3">
    <location>
        <begin position="24"/>
        <end position="1220"/>
    </location>
</feature>
<dbReference type="GO" id="GO:0004222">
    <property type="term" value="F:metalloendopeptidase activity"/>
    <property type="evidence" value="ECO:0007669"/>
    <property type="project" value="InterPro"/>
</dbReference>
<proteinExistence type="predicted"/>